<dbReference type="EMBL" id="JALJOR010000011">
    <property type="protein sequence ID" value="KAK9808738.1"/>
    <property type="molecule type" value="Genomic_DNA"/>
</dbReference>
<feature type="compositionally biased region" description="Low complexity" evidence="1">
    <location>
        <begin position="354"/>
        <end position="363"/>
    </location>
</feature>
<name>A0AAW1PJI1_9CHLO</name>
<dbReference type="AlphaFoldDB" id="A0AAW1PJI1"/>
<feature type="region of interest" description="Disordered" evidence="1">
    <location>
        <begin position="1"/>
        <end position="69"/>
    </location>
</feature>
<feature type="compositionally biased region" description="Polar residues" evidence="1">
    <location>
        <begin position="172"/>
        <end position="182"/>
    </location>
</feature>
<organism evidence="2 3">
    <name type="scientific">[Myrmecia] bisecta</name>
    <dbReference type="NCBI Taxonomy" id="41462"/>
    <lineage>
        <taxon>Eukaryota</taxon>
        <taxon>Viridiplantae</taxon>
        <taxon>Chlorophyta</taxon>
        <taxon>core chlorophytes</taxon>
        <taxon>Trebouxiophyceae</taxon>
        <taxon>Trebouxiales</taxon>
        <taxon>Trebouxiaceae</taxon>
        <taxon>Myrmecia</taxon>
    </lineage>
</organism>
<evidence type="ECO:0000256" key="1">
    <source>
        <dbReference type="SAM" id="MobiDB-lite"/>
    </source>
</evidence>
<feature type="region of interest" description="Disordered" evidence="1">
    <location>
        <begin position="316"/>
        <end position="370"/>
    </location>
</feature>
<dbReference type="Proteomes" id="UP001489004">
    <property type="component" value="Unassembled WGS sequence"/>
</dbReference>
<evidence type="ECO:0000313" key="3">
    <source>
        <dbReference type="Proteomes" id="UP001489004"/>
    </source>
</evidence>
<reference evidence="2 3" key="1">
    <citation type="journal article" date="2024" name="Nat. Commun.">
        <title>Phylogenomics reveals the evolutionary origins of lichenization in chlorophyte algae.</title>
        <authorList>
            <person name="Puginier C."/>
            <person name="Libourel C."/>
            <person name="Otte J."/>
            <person name="Skaloud P."/>
            <person name="Haon M."/>
            <person name="Grisel S."/>
            <person name="Petersen M."/>
            <person name="Berrin J.G."/>
            <person name="Delaux P.M."/>
            <person name="Dal Grande F."/>
            <person name="Keller J."/>
        </authorList>
    </citation>
    <scope>NUCLEOTIDE SEQUENCE [LARGE SCALE GENOMIC DNA]</scope>
    <source>
        <strain evidence="2 3">SAG 2043</strain>
    </source>
</reference>
<feature type="compositionally biased region" description="Basic and acidic residues" evidence="1">
    <location>
        <begin position="195"/>
        <end position="207"/>
    </location>
</feature>
<feature type="compositionally biased region" description="Basic and acidic residues" evidence="1">
    <location>
        <begin position="225"/>
        <end position="237"/>
    </location>
</feature>
<comment type="caution">
    <text evidence="2">The sequence shown here is derived from an EMBL/GenBank/DDBJ whole genome shotgun (WGS) entry which is preliminary data.</text>
</comment>
<protein>
    <submittedName>
        <fullName evidence="2">Uncharacterized protein</fullName>
    </submittedName>
</protein>
<feature type="compositionally biased region" description="Basic and acidic residues" evidence="1">
    <location>
        <begin position="257"/>
        <end position="300"/>
    </location>
</feature>
<feature type="compositionally biased region" description="Low complexity" evidence="1">
    <location>
        <begin position="316"/>
        <end position="326"/>
    </location>
</feature>
<feature type="compositionally biased region" description="Gly residues" evidence="1">
    <location>
        <begin position="134"/>
        <end position="147"/>
    </location>
</feature>
<feature type="compositionally biased region" description="Gly residues" evidence="1">
    <location>
        <begin position="112"/>
        <end position="121"/>
    </location>
</feature>
<keyword evidence="3" id="KW-1185">Reference proteome</keyword>
<accession>A0AAW1PJI1</accession>
<proteinExistence type="predicted"/>
<sequence>MTDVPADQGNKPAAVAPSQEPPNQEPDKSDDKSTAAIAVPASAPLVTPPPQPAKTFFEGSPPPLGSSTAKHAYTRDFLLSFRSRFTKPPANWDSDSFRELHESSFFDRDRGGGVLHNGGLGPNKPLQMFAPGATGKGDTGWRTGAGGFRPPMQALPAQIGPIRSRLVEDGTLGSSPGPQASSLPDRPVPRGPGEAGDKGWGARDRWRPNGNAEPVSPRRAARVPGEPERWHSGKLEGEGGPPPGMPIRPAWDPKGAVPKDGKDREPGWQKRETTPHKDFEAERQRMKEQSRQAGHTDKSAAQELAAVLEELLAQKLAQQQQQQQQAPPDPYAAFAGRQPGMGGGANGLAHPSLQQQQQFRQPQASLGYGGGPLAYPQAGYAGLAGPPANAGYQNPALGQYGVRPQPALSMQSQGSALDNFFDAPR</sequence>
<gene>
    <name evidence="2" type="ORF">WJX72_002791</name>
</gene>
<feature type="region of interest" description="Disordered" evidence="1">
    <location>
        <begin position="107"/>
        <end position="302"/>
    </location>
</feature>
<evidence type="ECO:0000313" key="2">
    <source>
        <dbReference type="EMBL" id="KAK9808738.1"/>
    </source>
</evidence>